<dbReference type="Gene3D" id="3.80.30.20">
    <property type="entry name" value="tm_1862 like domain"/>
    <property type="match status" value="1"/>
</dbReference>
<dbReference type="RefSeq" id="WP_204661396.1">
    <property type="nucleotide sequence ID" value="NZ_JAFBDT010000001.1"/>
</dbReference>
<reference evidence="2 3" key="1">
    <citation type="submission" date="2021-01" db="EMBL/GenBank/DDBJ databases">
        <title>Genomic Encyclopedia of Type Strains, Phase IV (KMG-IV): sequencing the most valuable type-strain genomes for metagenomic binning, comparative biology and taxonomic classification.</title>
        <authorList>
            <person name="Goeker M."/>
        </authorList>
    </citation>
    <scope>NUCLEOTIDE SEQUENCE [LARGE SCALE GENOMIC DNA]</scope>
    <source>
        <strain evidence="2 3">DSM 24436</strain>
    </source>
</reference>
<dbReference type="InterPro" id="IPR007197">
    <property type="entry name" value="rSAM"/>
</dbReference>
<dbReference type="InterPro" id="IPR058240">
    <property type="entry name" value="rSAM_sf"/>
</dbReference>
<dbReference type="CDD" id="cd01335">
    <property type="entry name" value="Radical_SAM"/>
    <property type="match status" value="1"/>
</dbReference>
<protein>
    <submittedName>
        <fullName evidence="2">Radical SAM family uncharacterized protein</fullName>
    </submittedName>
</protein>
<dbReference type="Pfam" id="PF19864">
    <property type="entry name" value="Radical_SAM_N2"/>
    <property type="match status" value="1"/>
</dbReference>
<keyword evidence="3" id="KW-1185">Reference proteome</keyword>
<dbReference type="Pfam" id="PF04055">
    <property type="entry name" value="Radical_SAM"/>
    <property type="match status" value="1"/>
</dbReference>
<dbReference type="InterPro" id="IPR045784">
    <property type="entry name" value="Radical_SAM_N2"/>
</dbReference>
<dbReference type="PANTHER" id="PTHR42731:SF1">
    <property type="entry name" value="RADICAL SAM DOMAIN PROTEIN"/>
    <property type="match status" value="1"/>
</dbReference>
<dbReference type="NCBIfam" id="TIGR03960">
    <property type="entry name" value="rSAM_fuse_unch"/>
    <property type="match status" value="1"/>
</dbReference>
<accession>A0ABS2MMX4</accession>
<dbReference type="InterPro" id="IPR023862">
    <property type="entry name" value="CHP03960_rSAM"/>
</dbReference>
<dbReference type="EMBL" id="JAFBDT010000001">
    <property type="protein sequence ID" value="MBM7560753.1"/>
    <property type="molecule type" value="Genomic_DNA"/>
</dbReference>
<evidence type="ECO:0000313" key="3">
    <source>
        <dbReference type="Proteomes" id="UP000767854"/>
    </source>
</evidence>
<dbReference type="PANTHER" id="PTHR42731">
    <property type="entry name" value="SLL1084 PROTEIN"/>
    <property type="match status" value="1"/>
</dbReference>
<organism evidence="2 3">
    <name type="scientific">Fusibacter tunisiensis</name>
    <dbReference type="NCBI Taxonomy" id="1008308"/>
    <lineage>
        <taxon>Bacteria</taxon>
        <taxon>Bacillati</taxon>
        <taxon>Bacillota</taxon>
        <taxon>Clostridia</taxon>
        <taxon>Eubacteriales</taxon>
        <taxon>Eubacteriales Family XII. Incertae Sedis</taxon>
        <taxon>Fusibacter</taxon>
    </lineage>
</organism>
<evidence type="ECO:0000259" key="1">
    <source>
        <dbReference type="SMART" id="SM00729"/>
    </source>
</evidence>
<proteinExistence type="predicted"/>
<dbReference type="InterPro" id="IPR023404">
    <property type="entry name" value="rSAM_horseshoe"/>
</dbReference>
<evidence type="ECO:0000313" key="2">
    <source>
        <dbReference type="EMBL" id="MBM7560753.1"/>
    </source>
</evidence>
<dbReference type="SFLD" id="SFLDS00029">
    <property type="entry name" value="Radical_SAM"/>
    <property type="match status" value="1"/>
</dbReference>
<dbReference type="SMART" id="SM00729">
    <property type="entry name" value="Elp3"/>
    <property type="match status" value="1"/>
</dbReference>
<dbReference type="Proteomes" id="UP000767854">
    <property type="component" value="Unassembled WGS sequence"/>
</dbReference>
<dbReference type="SFLD" id="SFLDG01082">
    <property type="entry name" value="B12-binding_domain_containing"/>
    <property type="match status" value="1"/>
</dbReference>
<sequence length="612" mass="70836">MNLETLLRQVEKPTRYIGGEINTFNKPIDDQMIRFAFAFPDVYEVGMSHLGMQILYRLLNTQEDVFCERVFSPWVDMEAKMRESQQKLFTLESKSPLSHMDIVGFTLQYELSYTNILNMLDLAGIEKYAKDRHDKEPLIIAGGPCAYNPEPIADFIDIFFIGEAEEVLLEFLDVYRRYKVNQISKDELLLEATKIEGLYVPKFYVPIYDESGLLIKYERNRSVPEKVKKRLIRDFDKGYQLDTMIVPFNDIVHDRAMVEIFRGCTKGCRFCQAGMLYRPIREKSVQTIEKNVRDIIDSTGYEEFSLTSLSSMDYSEIDTLIRNLVSEYESDHIGVSLPSLRLDSFSVDVLKEIQKIRKTGLTFAPEAGTQRLRDVINKGVSDENISSTFNSIFSLGWHRVKLYFMIGLPTETVEDLDGINDIANLGTHTFKQVRPEYMKKNVQVTVSTSCFVPKPFTPFQWMPQDSLEQFKEKISHLKHKINNKKVVYNYHDPETSVLEGVFARGDRRLSKVILRALKLGCKFDGWQEFFNFELWQKAFETEQVDMAFYNTRVRSFDEFLPWDIIDAGVDKRYLELEYKRALNGEVTQDCREGCTGCGVNISIIGGECYGDA</sequence>
<gene>
    <name evidence="2" type="ORF">JOC49_000262</name>
</gene>
<dbReference type="SUPFAM" id="SSF102114">
    <property type="entry name" value="Radical SAM enzymes"/>
    <property type="match status" value="1"/>
</dbReference>
<feature type="domain" description="Elp3/MiaA/NifB-like radical SAM core" evidence="1">
    <location>
        <begin position="254"/>
        <end position="476"/>
    </location>
</feature>
<comment type="caution">
    <text evidence="2">The sequence shown here is derived from an EMBL/GenBank/DDBJ whole genome shotgun (WGS) entry which is preliminary data.</text>
</comment>
<name>A0ABS2MMX4_9FIRM</name>
<dbReference type="Gene3D" id="3.40.50.280">
    <property type="entry name" value="Cobalamin-binding domain"/>
    <property type="match status" value="1"/>
</dbReference>
<dbReference type="InterPro" id="IPR006638">
    <property type="entry name" value="Elp3/MiaA/NifB-like_rSAM"/>
</dbReference>